<protein>
    <submittedName>
        <fullName evidence="1">Uncharacterized protein</fullName>
    </submittedName>
</protein>
<accession>A0A0S3R845</accession>
<keyword evidence="2" id="KW-1185">Reference proteome</keyword>
<reference evidence="1 2" key="1">
    <citation type="journal article" date="2015" name="Sci. Rep.">
        <title>The power of single molecule real-time sequencing technology in the de novo assembly of a eukaryotic genome.</title>
        <authorList>
            <person name="Sakai H."/>
            <person name="Naito K."/>
            <person name="Ogiso-Tanaka E."/>
            <person name="Takahashi Y."/>
            <person name="Iseki K."/>
            <person name="Muto C."/>
            <person name="Satou K."/>
            <person name="Teruya K."/>
            <person name="Shiroma A."/>
            <person name="Shimoji M."/>
            <person name="Hirano T."/>
            <person name="Itoh T."/>
            <person name="Kaga A."/>
            <person name="Tomooka N."/>
        </authorList>
    </citation>
    <scope>NUCLEOTIDE SEQUENCE [LARGE SCALE GENOMIC DNA]</scope>
    <source>
        <strain evidence="2">cv. Shumari</strain>
    </source>
</reference>
<name>A0A0S3R845_PHAAN</name>
<dbReference type="Proteomes" id="UP000291084">
    <property type="component" value="Chromosome 1"/>
</dbReference>
<gene>
    <name evidence="1" type="primary">Vigan.01G484200</name>
    <name evidence="1" type="ORF">VIGAN_01484200</name>
</gene>
<proteinExistence type="predicted"/>
<dbReference type="AlphaFoldDB" id="A0A0S3R845"/>
<evidence type="ECO:0000313" key="1">
    <source>
        <dbReference type="EMBL" id="BAT76788.1"/>
    </source>
</evidence>
<organism evidence="1 2">
    <name type="scientific">Vigna angularis var. angularis</name>
    <dbReference type="NCBI Taxonomy" id="157739"/>
    <lineage>
        <taxon>Eukaryota</taxon>
        <taxon>Viridiplantae</taxon>
        <taxon>Streptophyta</taxon>
        <taxon>Embryophyta</taxon>
        <taxon>Tracheophyta</taxon>
        <taxon>Spermatophyta</taxon>
        <taxon>Magnoliopsida</taxon>
        <taxon>eudicotyledons</taxon>
        <taxon>Gunneridae</taxon>
        <taxon>Pentapetalae</taxon>
        <taxon>rosids</taxon>
        <taxon>fabids</taxon>
        <taxon>Fabales</taxon>
        <taxon>Fabaceae</taxon>
        <taxon>Papilionoideae</taxon>
        <taxon>50 kb inversion clade</taxon>
        <taxon>NPAAA clade</taxon>
        <taxon>indigoferoid/millettioid clade</taxon>
        <taxon>Phaseoleae</taxon>
        <taxon>Vigna</taxon>
    </lineage>
</organism>
<evidence type="ECO:0000313" key="2">
    <source>
        <dbReference type="Proteomes" id="UP000291084"/>
    </source>
</evidence>
<dbReference type="EMBL" id="AP015034">
    <property type="protein sequence ID" value="BAT76788.1"/>
    <property type="molecule type" value="Genomic_DNA"/>
</dbReference>
<sequence length="71" mass="8153">MCLRVILNGLKDLNVGVKIFVRDHCQQQDSRRVLHLSLVFVQDHALGYVKSFTFQSSMIIALALFWGSIQF</sequence>